<organism evidence="2 3">
    <name type="scientific">Rhizobium mongolense</name>
    <dbReference type="NCBI Taxonomy" id="57676"/>
    <lineage>
        <taxon>Bacteria</taxon>
        <taxon>Pseudomonadati</taxon>
        <taxon>Pseudomonadota</taxon>
        <taxon>Alphaproteobacteria</taxon>
        <taxon>Hyphomicrobiales</taxon>
        <taxon>Rhizobiaceae</taxon>
        <taxon>Rhizobium/Agrobacterium group</taxon>
        <taxon>Rhizobium</taxon>
    </lineage>
</organism>
<dbReference type="AlphaFoldDB" id="A0A7W6WH06"/>
<feature type="transmembrane region" description="Helical" evidence="1">
    <location>
        <begin position="130"/>
        <end position="149"/>
    </location>
</feature>
<gene>
    <name evidence="2" type="ORF">GGE12_005312</name>
</gene>
<dbReference type="Proteomes" id="UP000533641">
    <property type="component" value="Unassembled WGS sequence"/>
</dbReference>
<feature type="transmembrane region" description="Helical" evidence="1">
    <location>
        <begin position="103"/>
        <end position="123"/>
    </location>
</feature>
<reference evidence="2 3" key="1">
    <citation type="submission" date="2020-08" db="EMBL/GenBank/DDBJ databases">
        <title>Genomic Encyclopedia of Type Strains, Phase IV (KMG-V): Genome sequencing to study the core and pangenomes of soil and plant-associated prokaryotes.</title>
        <authorList>
            <person name="Whitman W."/>
        </authorList>
    </citation>
    <scope>NUCLEOTIDE SEQUENCE [LARGE SCALE GENOMIC DNA]</scope>
    <source>
        <strain evidence="2 3">SEMIA 402</strain>
    </source>
</reference>
<evidence type="ECO:0000313" key="2">
    <source>
        <dbReference type="EMBL" id="MBB4277505.1"/>
    </source>
</evidence>
<name>A0A7W6WH06_9HYPH</name>
<evidence type="ECO:0000313" key="3">
    <source>
        <dbReference type="Proteomes" id="UP000533641"/>
    </source>
</evidence>
<dbReference type="EMBL" id="JACIGM010000013">
    <property type="protein sequence ID" value="MBB4277505.1"/>
    <property type="molecule type" value="Genomic_DNA"/>
</dbReference>
<keyword evidence="1" id="KW-1133">Transmembrane helix</keyword>
<keyword evidence="1" id="KW-0472">Membrane</keyword>
<evidence type="ECO:0000256" key="1">
    <source>
        <dbReference type="SAM" id="Phobius"/>
    </source>
</evidence>
<accession>A0A7W6WH06</accession>
<proteinExistence type="predicted"/>
<feature type="transmembrane region" description="Helical" evidence="1">
    <location>
        <begin position="161"/>
        <end position="180"/>
    </location>
</feature>
<comment type="caution">
    <text evidence="2">The sequence shown here is derived from an EMBL/GenBank/DDBJ whole genome shotgun (WGS) entry which is preliminary data.</text>
</comment>
<feature type="transmembrane region" description="Helical" evidence="1">
    <location>
        <begin position="75"/>
        <end position="97"/>
    </location>
</feature>
<sequence length="190" mass="19260">MARPCGVPGAAFDAPGGGFSNSRTSLLSPRTGEHGDTAGGVAVCLINDQLSAALVIPITVASLLGQFDAAASGRVALGLVIINLSGGILASIAYSILTLRPSLFSIFLIVLVVALLLGGRAAASSKDARMYAGALTTSLVLFGLSVSPVPGGAAESFATRIVYVGAALIYTVLMAVIFWPQSETRESHAK</sequence>
<protein>
    <submittedName>
        <fullName evidence="2">Uncharacterized protein</fullName>
    </submittedName>
</protein>
<keyword evidence="1" id="KW-0812">Transmembrane</keyword>